<dbReference type="AlphaFoldDB" id="A0A5A7V4J8"/>
<organism evidence="2 3">
    <name type="scientific">Cucumis melo var. makuwa</name>
    <name type="common">Oriental melon</name>
    <dbReference type="NCBI Taxonomy" id="1194695"/>
    <lineage>
        <taxon>Eukaryota</taxon>
        <taxon>Viridiplantae</taxon>
        <taxon>Streptophyta</taxon>
        <taxon>Embryophyta</taxon>
        <taxon>Tracheophyta</taxon>
        <taxon>Spermatophyta</taxon>
        <taxon>Magnoliopsida</taxon>
        <taxon>eudicotyledons</taxon>
        <taxon>Gunneridae</taxon>
        <taxon>Pentapetalae</taxon>
        <taxon>rosids</taxon>
        <taxon>fabids</taxon>
        <taxon>Cucurbitales</taxon>
        <taxon>Cucurbitaceae</taxon>
        <taxon>Benincaseae</taxon>
        <taxon>Cucumis</taxon>
    </lineage>
</organism>
<gene>
    <name evidence="2" type="ORF">E6C27_scaffold130G00940</name>
</gene>
<proteinExistence type="predicted"/>
<protein>
    <submittedName>
        <fullName evidence="2">Uncharacterized protein</fullName>
    </submittedName>
</protein>
<evidence type="ECO:0000313" key="3">
    <source>
        <dbReference type="Proteomes" id="UP000321393"/>
    </source>
</evidence>
<name>A0A5A7V4J8_CUCMM</name>
<dbReference type="EMBL" id="SSTE01004567">
    <property type="protein sequence ID" value="KAA0062498.1"/>
    <property type="molecule type" value="Genomic_DNA"/>
</dbReference>
<feature type="region of interest" description="Disordered" evidence="1">
    <location>
        <begin position="22"/>
        <end position="53"/>
    </location>
</feature>
<accession>A0A5A7V4J8</accession>
<reference evidence="2 3" key="1">
    <citation type="submission" date="2019-08" db="EMBL/GenBank/DDBJ databases">
        <title>Draft genome sequences of two oriental melons (Cucumis melo L. var makuwa).</title>
        <authorList>
            <person name="Kwon S.-Y."/>
        </authorList>
    </citation>
    <scope>NUCLEOTIDE SEQUENCE [LARGE SCALE GENOMIC DNA]</scope>
    <source>
        <strain evidence="3">cv. SW 3</strain>
        <tissue evidence="2">Leaf</tissue>
    </source>
</reference>
<sequence>MEGRREKGRAVHEVEILRKGMEGRSKKDQVVSRGSSRHYVLPPLTDDPYIGNSPQVHKVEKEWEQMVDIARVCLEEATRPMEERVDQKRCPLEFEWMTKLPINGATTPYDYLLTWNRKKIEKSMKPLLTEERVEDLEAWKQKTEELQLRQLTGMSTV</sequence>
<dbReference type="Proteomes" id="UP000321393">
    <property type="component" value="Unassembled WGS sequence"/>
</dbReference>
<evidence type="ECO:0000313" key="2">
    <source>
        <dbReference type="EMBL" id="KAA0062498.1"/>
    </source>
</evidence>
<comment type="caution">
    <text evidence="2">The sequence shown here is derived from an EMBL/GenBank/DDBJ whole genome shotgun (WGS) entry which is preliminary data.</text>
</comment>
<evidence type="ECO:0000256" key="1">
    <source>
        <dbReference type="SAM" id="MobiDB-lite"/>
    </source>
</evidence>